<keyword evidence="6 17" id="KW-0547">Nucleotide-binding</keyword>
<keyword evidence="13" id="KW-0511">Multifunctional enzyme</keyword>
<evidence type="ECO:0000256" key="19">
    <source>
        <dbReference type="PIRNR" id="PIRNR017184"/>
    </source>
</evidence>
<evidence type="ECO:0000256" key="8">
    <source>
        <dbReference type="ARBA" id="ARBA00022857"/>
    </source>
</evidence>
<dbReference type="GO" id="GO:0110051">
    <property type="term" value="P:metabolite repair"/>
    <property type="evidence" value="ECO:0007669"/>
    <property type="project" value="TreeGrafter"/>
</dbReference>
<comment type="function">
    <text evidence="18">Catalyzes the epimerization of the S- and R-forms of NAD(P)HX, a damaged form of NAD(P)H that is a result of enzymatic or heat-dependent hydration. This is a prerequisite for the S-specific NAD(P)H-hydrate dehydratase to allow the repair of both epimers of NAD(P)HX.</text>
</comment>
<evidence type="ECO:0000256" key="4">
    <source>
        <dbReference type="ARBA" id="ARBA00009524"/>
    </source>
</evidence>
<evidence type="ECO:0000313" key="22">
    <source>
        <dbReference type="EMBL" id="ANO51642.1"/>
    </source>
</evidence>
<evidence type="ECO:0000256" key="5">
    <source>
        <dbReference type="ARBA" id="ARBA00022723"/>
    </source>
</evidence>
<dbReference type="HAMAP" id="MF_01965">
    <property type="entry name" value="NADHX_dehydratase"/>
    <property type="match status" value="1"/>
</dbReference>
<dbReference type="Proteomes" id="UP000092695">
    <property type="component" value="Chromosome"/>
</dbReference>
<keyword evidence="12 17" id="KW-0456">Lyase</keyword>
<feature type="binding site" evidence="17">
    <location>
        <position position="322"/>
    </location>
    <ligand>
        <name>(6S)-NADPHX</name>
        <dbReference type="ChEBI" id="CHEBI:64076"/>
    </ligand>
</feature>
<dbReference type="Pfam" id="PF01256">
    <property type="entry name" value="Carb_kinase"/>
    <property type="match status" value="1"/>
</dbReference>
<feature type="binding site" evidence="18">
    <location>
        <position position="162"/>
    </location>
    <ligand>
        <name>(6S)-NADPHX</name>
        <dbReference type="ChEBI" id="CHEBI:64076"/>
    </ligand>
</feature>
<evidence type="ECO:0000256" key="1">
    <source>
        <dbReference type="ARBA" id="ARBA00000013"/>
    </source>
</evidence>
<comment type="subunit">
    <text evidence="17">Homotetramer.</text>
</comment>
<evidence type="ECO:0000256" key="11">
    <source>
        <dbReference type="ARBA" id="ARBA00023235"/>
    </source>
</evidence>
<organism evidence="22 23">
    <name type="scientific">Woeseia oceani</name>
    <dbReference type="NCBI Taxonomy" id="1548547"/>
    <lineage>
        <taxon>Bacteria</taxon>
        <taxon>Pseudomonadati</taxon>
        <taxon>Pseudomonadota</taxon>
        <taxon>Gammaproteobacteria</taxon>
        <taxon>Woeseiales</taxon>
        <taxon>Woeseiaceae</taxon>
        <taxon>Woeseia</taxon>
    </lineage>
</organism>
<keyword evidence="11 18" id="KW-0413">Isomerase</keyword>
<evidence type="ECO:0000256" key="14">
    <source>
        <dbReference type="ARBA" id="ARBA00025153"/>
    </source>
</evidence>
<protein>
    <recommendedName>
        <fullName evidence="19">Bifunctional NAD(P)H-hydrate repair enzyme</fullName>
    </recommendedName>
    <alternativeName>
        <fullName evidence="19">Nicotinamide nucleotide repair protein</fullName>
    </alternativeName>
    <domain>
        <recommendedName>
            <fullName evidence="19">ADP-dependent (S)-NAD(P)H-hydrate dehydratase</fullName>
            <ecNumber evidence="19">4.2.1.136</ecNumber>
        </recommendedName>
        <alternativeName>
            <fullName evidence="19">ADP-dependent NAD(P)HX dehydratase</fullName>
        </alternativeName>
    </domain>
    <domain>
        <recommendedName>
            <fullName evidence="19">NAD(P)H-hydrate epimerase</fullName>
            <ecNumber evidence="19">5.1.99.6</ecNumber>
        </recommendedName>
    </domain>
</protein>
<feature type="binding site" evidence="17">
    <location>
        <position position="262"/>
    </location>
    <ligand>
        <name>(6S)-NADPHX</name>
        <dbReference type="ChEBI" id="CHEBI:64076"/>
    </ligand>
</feature>
<dbReference type="PROSITE" id="PS51385">
    <property type="entry name" value="YJEF_N"/>
    <property type="match status" value="1"/>
</dbReference>
<comment type="function">
    <text evidence="17">Catalyzes the dehydration of the S-form of NAD(P)HX at the expense of ADP, which is converted to AMP. Together with NAD(P)HX epimerase, which catalyzes the epimerization of the S- and R-forms, the enzyme allows the repair of both epimers of NAD(P)HX, a damaged form of NAD(P)H that is a result of enzymatic or heat-dependent hydration.</text>
</comment>
<dbReference type="InterPro" id="IPR036652">
    <property type="entry name" value="YjeF_N_dom_sf"/>
</dbReference>
<dbReference type="CDD" id="cd01171">
    <property type="entry name" value="YXKO-related"/>
    <property type="match status" value="1"/>
</dbReference>
<dbReference type="PIRSF" id="PIRSF017184">
    <property type="entry name" value="Nnr"/>
    <property type="match status" value="1"/>
</dbReference>
<dbReference type="GO" id="GO:0046496">
    <property type="term" value="P:nicotinamide nucleotide metabolic process"/>
    <property type="evidence" value="ECO:0007669"/>
    <property type="project" value="UniProtKB-UniRule"/>
</dbReference>
<dbReference type="GO" id="GO:0046872">
    <property type="term" value="F:metal ion binding"/>
    <property type="evidence" value="ECO:0007669"/>
    <property type="project" value="UniProtKB-UniRule"/>
</dbReference>
<feature type="binding site" evidence="18">
    <location>
        <position position="66"/>
    </location>
    <ligand>
        <name>K(+)</name>
        <dbReference type="ChEBI" id="CHEBI:29103"/>
    </ligand>
</feature>
<evidence type="ECO:0000256" key="6">
    <source>
        <dbReference type="ARBA" id="ARBA00022741"/>
    </source>
</evidence>
<dbReference type="GO" id="GO:0052856">
    <property type="term" value="F:NAD(P)HX epimerase activity"/>
    <property type="evidence" value="ECO:0007669"/>
    <property type="project" value="UniProtKB-UniRule"/>
</dbReference>
<dbReference type="Gene3D" id="3.40.50.10260">
    <property type="entry name" value="YjeF N-terminal domain"/>
    <property type="match status" value="1"/>
</dbReference>
<comment type="cofactor">
    <cofactor evidence="18 19">
        <name>K(+)</name>
        <dbReference type="ChEBI" id="CHEBI:29103"/>
    </cofactor>
    <text evidence="18 19">Binds 1 potassium ion per subunit.</text>
</comment>
<evidence type="ECO:0000259" key="21">
    <source>
        <dbReference type="PROSITE" id="PS51385"/>
    </source>
</evidence>
<evidence type="ECO:0000256" key="10">
    <source>
        <dbReference type="ARBA" id="ARBA00023027"/>
    </source>
</evidence>
<dbReference type="GO" id="GO:0052855">
    <property type="term" value="F:ADP-dependent NAD(P)H-hydrate dehydratase activity"/>
    <property type="evidence" value="ECO:0007669"/>
    <property type="project" value="UniProtKB-UniRule"/>
</dbReference>
<dbReference type="InterPro" id="IPR029056">
    <property type="entry name" value="Ribokinase-like"/>
</dbReference>
<comment type="similarity">
    <text evidence="18">Belongs to the NnrE/AIBP family.</text>
</comment>
<feature type="binding site" evidence="17">
    <location>
        <begin position="405"/>
        <end position="409"/>
    </location>
    <ligand>
        <name>AMP</name>
        <dbReference type="ChEBI" id="CHEBI:456215"/>
    </ligand>
</feature>
<evidence type="ECO:0000259" key="20">
    <source>
        <dbReference type="PROSITE" id="PS51383"/>
    </source>
</evidence>
<comment type="function">
    <text evidence="14 19">Bifunctional enzyme that catalyzes the epimerization of the S- and R-forms of NAD(P)HX and the dehydration of the S-form of NAD(P)HX at the expense of ADP, which is converted to AMP. This allows the repair of both epimers of NAD(P)HX, a damaged form of NAD(P)H that is a result of enzymatic or heat-dependent hydration.</text>
</comment>
<sequence length="492" mass="50663">MNNLTCTPEQGIFSVAAVRAVDSAAIADGISGYELMTRAARFAVQIACTEYPGAQCWQVLCGAGNNAGDGYLLARLASEQGIDVSVRYVVSPDTLRGDARSAWQAALEQGVSIAEYDGSLNADAGLLIDALLGSGLDRNVGGRFADAVNAINRHRAPCLALDIPTGLNGDSGDVMGVAVEAATTVCFVARKTGLYFLSGPDHCGDIQFSSLGIPHKHYPQPRIRHADEAAIRSALPLRHRQAHKGDYGHVLLVAGGKGMPGAARLAGEAALRTGAGRVSVATHPGNTAAIVSQRPELMCHEIAAADLAPLLNAATVIAVGPGLGTVAWSRAVFEAARAGSKPQVLDADALNLLASAADRNEQRVLTPHPGEAARLLNCSTAEVQADRCAALQALRERYAGTIILKGCASLISSGDGVPWLCPAGNPGMATAGMGDVLTGIVAGIMAQGATPDTAAVVATVVHALAGDSAARRGQRGLLASDLLHELRPWLNP</sequence>
<name>A0A193LGK4_9GAMM</name>
<keyword evidence="23" id="KW-1185">Reference proteome</keyword>
<evidence type="ECO:0000256" key="3">
    <source>
        <dbReference type="ARBA" id="ARBA00006001"/>
    </source>
</evidence>
<keyword evidence="5 18" id="KW-0479">Metal-binding</keyword>
<reference evidence="22 23" key="1">
    <citation type="submission" date="2016-06" db="EMBL/GenBank/DDBJ databases">
        <title>Complete genome sequence of a deep-branching marine Gamma Proteobacterium Woeseia oceani type strain XK5.</title>
        <authorList>
            <person name="Mu D."/>
            <person name="Du Z."/>
        </authorList>
    </citation>
    <scope>NUCLEOTIDE SEQUENCE [LARGE SCALE GENOMIC DNA]</scope>
    <source>
        <strain evidence="22 23">XK5</strain>
    </source>
</reference>
<dbReference type="STRING" id="1548547.BA177_10885"/>
<dbReference type="HAMAP" id="MF_01966">
    <property type="entry name" value="NADHX_epimerase"/>
    <property type="match status" value="1"/>
</dbReference>
<feature type="binding site" evidence="17">
    <location>
        <position position="435"/>
    </location>
    <ligand>
        <name>(6S)-NADPHX</name>
        <dbReference type="ChEBI" id="CHEBI:64076"/>
    </ligand>
</feature>
<comment type="similarity">
    <text evidence="17">Belongs to the NnrD/CARKD family.</text>
</comment>
<evidence type="ECO:0000256" key="18">
    <source>
        <dbReference type="HAMAP-Rule" id="MF_01966"/>
    </source>
</evidence>
<feature type="domain" description="YjeF C-terminal" evidence="20">
    <location>
        <begin position="227"/>
        <end position="492"/>
    </location>
</feature>
<dbReference type="Gene3D" id="3.40.1190.20">
    <property type="match status" value="1"/>
</dbReference>
<proteinExistence type="inferred from homology"/>
<dbReference type="SUPFAM" id="SSF64153">
    <property type="entry name" value="YjeF N-terminal domain-like"/>
    <property type="match status" value="1"/>
</dbReference>
<dbReference type="InterPro" id="IPR000631">
    <property type="entry name" value="CARKD"/>
</dbReference>
<comment type="cofactor">
    <cofactor evidence="17">
        <name>Mg(2+)</name>
        <dbReference type="ChEBI" id="CHEBI:18420"/>
    </cofactor>
</comment>
<feature type="binding site" evidence="18">
    <location>
        <position position="129"/>
    </location>
    <ligand>
        <name>K(+)</name>
        <dbReference type="ChEBI" id="CHEBI:29103"/>
    </ligand>
</feature>
<evidence type="ECO:0000256" key="13">
    <source>
        <dbReference type="ARBA" id="ARBA00023268"/>
    </source>
</evidence>
<comment type="catalytic activity">
    <reaction evidence="1 18 19">
        <text>(6R)-NADHX = (6S)-NADHX</text>
        <dbReference type="Rhea" id="RHEA:32215"/>
        <dbReference type="ChEBI" id="CHEBI:64074"/>
        <dbReference type="ChEBI" id="CHEBI:64075"/>
        <dbReference type="EC" id="5.1.99.6"/>
    </reaction>
</comment>
<evidence type="ECO:0000256" key="7">
    <source>
        <dbReference type="ARBA" id="ARBA00022840"/>
    </source>
</evidence>
<feature type="binding site" evidence="17">
    <location>
        <position position="368"/>
    </location>
    <ligand>
        <name>(6S)-NADPHX</name>
        <dbReference type="ChEBI" id="CHEBI:64076"/>
    </ligand>
</feature>
<dbReference type="InterPro" id="IPR030677">
    <property type="entry name" value="Nnr"/>
</dbReference>
<feature type="binding site" evidence="18">
    <location>
        <position position="165"/>
    </location>
    <ligand>
        <name>K(+)</name>
        <dbReference type="ChEBI" id="CHEBI:29103"/>
    </ligand>
</feature>
<gene>
    <name evidence="18" type="primary">nnrE</name>
    <name evidence="17" type="synonym">nnrD</name>
    <name evidence="22" type="ORF">BA177_10885</name>
</gene>
<comment type="catalytic activity">
    <reaction evidence="16 17 19">
        <text>(6S)-NADPHX + ADP = AMP + phosphate + NADPH + H(+)</text>
        <dbReference type="Rhea" id="RHEA:32235"/>
        <dbReference type="ChEBI" id="CHEBI:15378"/>
        <dbReference type="ChEBI" id="CHEBI:43474"/>
        <dbReference type="ChEBI" id="CHEBI:57783"/>
        <dbReference type="ChEBI" id="CHEBI:64076"/>
        <dbReference type="ChEBI" id="CHEBI:456215"/>
        <dbReference type="ChEBI" id="CHEBI:456216"/>
        <dbReference type="EC" id="4.2.1.136"/>
    </reaction>
</comment>
<comment type="similarity">
    <text evidence="4 19">In the C-terminal section; belongs to the NnrD/CARKD family.</text>
</comment>
<dbReference type="NCBIfam" id="TIGR00196">
    <property type="entry name" value="yjeF_cterm"/>
    <property type="match status" value="1"/>
</dbReference>
<dbReference type="KEGG" id="woc:BA177_10885"/>
<evidence type="ECO:0000313" key="23">
    <source>
        <dbReference type="Proteomes" id="UP000092695"/>
    </source>
</evidence>
<evidence type="ECO:0000256" key="17">
    <source>
        <dbReference type="HAMAP-Rule" id="MF_01965"/>
    </source>
</evidence>
<evidence type="ECO:0000256" key="12">
    <source>
        <dbReference type="ARBA" id="ARBA00023239"/>
    </source>
</evidence>
<evidence type="ECO:0000256" key="16">
    <source>
        <dbReference type="ARBA" id="ARBA00049209"/>
    </source>
</evidence>
<keyword evidence="10 17" id="KW-0520">NAD</keyword>
<accession>A0A193LGK4</accession>
<dbReference type="InterPro" id="IPR004443">
    <property type="entry name" value="YjeF_N_dom"/>
</dbReference>
<comment type="catalytic activity">
    <reaction evidence="2 18 19">
        <text>(6R)-NADPHX = (6S)-NADPHX</text>
        <dbReference type="Rhea" id="RHEA:32227"/>
        <dbReference type="ChEBI" id="CHEBI:64076"/>
        <dbReference type="ChEBI" id="CHEBI:64077"/>
        <dbReference type="EC" id="5.1.99.6"/>
    </reaction>
</comment>
<dbReference type="AlphaFoldDB" id="A0A193LGK4"/>
<dbReference type="InterPro" id="IPR017953">
    <property type="entry name" value="Carbohydrate_kinase_pred_CS"/>
</dbReference>
<comment type="caution">
    <text evidence="18">Lacks conserved residue(s) required for the propagation of feature annotation.</text>
</comment>
<evidence type="ECO:0000256" key="2">
    <source>
        <dbReference type="ARBA" id="ARBA00000909"/>
    </source>
</evidence>
<dbReference type="PANTHER" id="PTHR12592">
    <property type="entry name" value="ATP-DEPENDENT (S)-NAD(P)H-HYDRATE DEHYDRATASE FAMILY MEMBER"/>
    <property type="match status" value="1"/>
</dbReference>
<dbReference type="PROSITE" id="PS01050">
    <property type="entry name" value="YJEF_C_2"/>
    <property type="match status" value="1"/>
</dbReference>
<dbReference type="Pfam" id="PF03853">
    <property type="entry name" value="YjeF_N"/>
    <property type="match status" value="1"/>
</dbReference>
<dbReference type="EC" id="4.2.1.136" evidence="19"/>
<comment type="similarity">
    <text evidence="3 19">In the N-terminal section; belongs to the NnrE/AIBP family.</text>
</comment>
<keyword evidence="8 17" id="KW-0521">NADP</keyword>
<dbReference type="GO" id="GO:0005524">
    <property type="term" value="F:ATP binding"/>
    <property type="evidence" value="ECO:0007669"/>
    <property type="project" value="UniProtKB-UniRule"/>
</dbReference>
<dbReference type="OrthoDB" id="9806925at2"/>
<dbReference type="SUPFAM" id="SSF53613">
    <property type="entry name" value="Ribokinase-like"/>
    <property type="match status" value="1"/>
</dbReference>
<dbReference type="NCBIfam" id="TIGR00197">
    <property type="entry name" value="yjeF_nterm"/>
    <property type="match status" value="1"/>
</dbReference>
<dbReference type="PANTHER" id="PTHR12592:SF0">
    <property type="entry name" value="ATP-DEPENDENT (S)-NAD(P)H-HYDRATE DEHYDRATASE"/>
    <property type="match status" value="1"/>
</dbReference>
<feature type="binding site" evidence="17">
    <location>
        <position position="434"/>
    </location>
    <ligand>
        <name>AMP</name>
        <dbReference type="ChEBI" id="CHEBI:456215"/>
    </ligand>
</feature>
<keyword evidence="9 18" id="KW-0630">Potassium</keyword>
<dbReference type="PROSITE" id="PS51383">
    <property type="entry name" value="YJEF_C_3"/>
    <property type="match status" value="1"/>
</dbReference>
<keyword evidence="7 17" id="KW-0067">ATP-binding</keyword>
<feature type="domain" description="YjeF N-terminal" evidence="21">
    <location>
        <begin position="18"/>
        <end position="219"/>
    </location>
</feature>
<evidence type="ECO:0000256" key="15">
    <source>
        <dbReference type="ARBA" id="ARBA00048238"/>
    </source>
</evidence>
<dbReference type="EC" id="5.1.99.6" evidence="19"/>
<dbReference type="EMBL" id="CP016268">
    <property type="protein sequence ID" value="ANO51642.1"/>
    <property type="molecule type" value="Genomic_DNA"/>
</dbReference>
<comment type="catalytic activity">
    <reaction evidence="15 17 19">
        <text>(6S)-NADHX + ADP = AMP + phosphate + NADH + H(+)</text>
        <dbReference type="Rhea" id="RHEA:32223"/>
        <dbReference type="ChEBI" id="CHEBI:15378"/>
        <dbReference type="ChEBI" id="CHEBI:43474"/>
        <dbReference type="ChEBI" id="CHEBI:57945"/>
        <dbReference type="ChEBI" id="CHEBI:64074"/>
        <dbReference type="ChEBI" id="CHEBI:456215"/>
        <dbReference type="ChEBI" id="CHEBI:456216"/>
        <dbReference type="EC" id="4.2.1.136"/>
    </reaction>
</comment>
<evidence type="ECO:0000256" key="9">
    <source>
        <dbReference type="ARBA" id="ARBA00022958"/>
    </source>
</evidence>
<dbReference type="RefSeq" id="WP_068616183.1">
    <property type="nucleotide sequence ID" value="NZ_CP016268.1"/>
</dbReference>
<feature type="binding site" evidence="18">
    <location>
        <begin position="133"/>
        <end position="139"/>
    </location>
    <ligand>
        <name>(6S)-NADPHX</name>
        <dbReference type="ChEBI" id="CHEBI:64076"/>
    </ligand>
</feature>